<dbReference type="EC" id="3.2.1.51" evidence="3"/>
<comment type="function">
    <text evidence="1">Alpha-L-fucosidase is responsible for hydrolyzing the alpha-1,6-linked fucose joined to the reducing-end N-acetylglucosamine of the carbohydrate moieties of glycoproteins.</text>
</comment>
<evidence type="ECO:0000256" key="4">
    <source>
        <dbReference type="ARBA" id="ARBA00022729"/>
    </source>
</evidence>
<evidence type="ECO:0000313" key="9">
    <source>
        <dbReference type="Proteomes" id="UP001499988"/>
    </source>
</evidence>
<sequence length="643" mass="72167">MAGGVDLNATRAQRTEWFRDAKFGMFIHWGVYAMWEGQYQGNDTQRYAEWIWNNAKIPANEYIEMGNQFNPVNYDPKAWAEMAEQAGMTYMVITAKHHDGWALWDTPTSEWGVKDTPWGKDLLGPLKDAATDAGLRFGLYYSQSMDWGNHGDAGGANWDKSFSPYLNMDESLWPERVEQYHAEIARPQVEELTTRYGDLDIFWWDMAANITDRQGQMLADILWGNQPHIVSNGRLTSRFNTLDYGDFDTHEQSIPAVPQLDSHWESCMTMNHTWGYRVSDHDWKSTTTLIHNLTGVVAKGGNYLLNIGPKPDGTFPQASIDRLQEIGQWMDVNGEAIHGTNATPFEFQQAFNGAVTQRQHDKGTTLYLHVYDWPSDGELRVLGVGNDKLSAYLLADDKRSALSVNRDDKGVTIAVGGEAPDPHSSTVVLEVTGELEIFEVGGVMTADGMVLRALDAQRQGAKYEPWHNSVMDWQGQETSLSWNVDFSEPGRYAIEMLYGNNDDAFLNLELGEYQSELWLPATGETNMRYKYLKPFTVGELVVTQGGAQTLTLTPRNGSAPVNVSDLTIKHLPDALQRPDGNITLNAISAEYAGKAQVRHGACHTNSIIYLVSLAHSLLQRCRTCSASFRKLFQASATWSTMWS</sequence>
<dbReference type="InterPro" id="IPR017853">
    <property type="entry name" value="GH"/>
</dbReference>
<evidence type="ECO:0000256" key="5">
    <source>
        <dbReference type="ARBA" id="ARBA00022801"/>
    </source>
</evidence>
<reference evidence="9" key="1">
    <citation type="journal article" date="2019" name="Int. J. Syst. Evol. Microbiol.">
        <title>The Global Catalogue of Microorganisms (GCM) 10K type strain sequencing project: providing services to taxonomists for standard genome sequencing and annotation.</title>
        <authorList>
            <consortium name="The Broad Institute Genomics Platform"/>
            <consortium name="The Broad Institute Genome Sequencing Center for Infectious Disease"/>
            <person name="Wu L."/>
            <person name="Ma J."/>
        </authorList>
    </citation>
    <scope>NUCLEOTIDE SEQUENCE [LARGE SCALE GENOMIC DNA]</scope>
    <source>
        <strain evidence="9">JCM 18401</strain>
    </source>
</reference>
<dbReference type="PANTHER" id="PTHR10030">
    <property type="entry name" value="ALPHA-L-FUCOSIDASE"/>
    <property type="match status" value="1"/>
</dbReference>
<dbReference type="SMART" id="SM00812">
    <property type="entry name" value="Alpha_L_fucos"/>
    <property type="match status" value="1"/>
</dbReference>
<dbReference type="SUPFAM" id="SSF51445">
    <property type="entry name" value="(Trans)glycosidases"/>
    <property type="match status" value="1"/>
</dbReference>
<dbReference type="InterPro" id="IPR000933">
    <property type="entry name" value="Glyco_hydro_29"/>
</dbReference>
<gene>
    <name evidence="8" type="ORF">GCM10023333_31440</name>
</gene>
<proteinExistence type="inferred from homology"/>
<evidence type="ECO:0000259" key="7">
    <source>
        <dbReference type="Pfam" id="PF01120"/>
    </source>
</evidence>
<dbReference type="Proteomes" id="UP001499988">
    <property type="component" value="Unassembled WGS sequence"/>
</dbReference>
<name>A0ABP9F8Z8_9GAMM</name>
<dbReference type="Gene3D" id="3.20.20.80">
    <property type="entry name" value="Glycosidases"/>
    <property type="match status" value="1"/>
</dbReference>
<evidence type="ECO:0000256" key="6">
    <source>
        <dbReference type="ARBA" id="ARBA00023295"/>
    </source>
</evidence>
<organism evidence="8 9">
    <name type="scientific">Ferrimonas pelagia</name>
    <dbReference type="NCBI Taxonomy" id="1177826"/>
    <lineage>
        <taxon>Bacteria</taxon>
        <taxon>Pseudomonadati</taxon>
        <taxon>Pseudomonadota</taxon>
        <taxon>Gammaproteobacteria</taxon>
        <taxon>Alteromonadales</taxon>
        <taxon>Ferrimonadaceae</taxon>
        <taxon>Ferrimonas</taxon>
    </lineage>
</organism>
<feature type="domain" description="Glycoside hydrolase family 29 N-terminal" evidence="7">
    <location>
        <begin position="12"/>
        <end position="335"/>
    </location>
</feature>
<keyword evidence="6" id="KW-0326">Glycosidase</keyword>
<protein>
    <recommendedName>
        <fullName evidence="3">alpha-L-fucosidase</fullName>
        <ecNumber evidence="3">3.2.1.51</ecNumber>
    </recommendedName>
</protein>
<comment type="similarity">
    <text evidence="2">Belongs to the glycosyl hydrolase 29 family.</text>
</comment>
<evidence type="ECO:0000256" key="2">
    <source>
        <dbReference type="ARBA" id="ARBA00007951"/>
    </source>
</evidence>
<evidence type="ECO:0000313" key="8">
    <source>
        <dbReference type="EMBL" id="GAA4895977.1"/>
    </source>
</evidence>
<dbReference type="EMBL" id="BAABJZ010000096">
    <property type="protein sequence ID" value="GAA4895977.1"/>
    <property type="molecule type" value="Genomic_DNA"/>
</dbReference>
<comment type="caution">
    <text evidence="8">The sequence shown here is derived from an EMBL/GenBank/DDBJ whole genome shotgun (WGS) entry which is preliminary data.</text>
</comment>
<dbReference type="InterPro" id="IPR057739">
    <property type="entry name" value="Glyco_hydro_29_N"/>
</dbReference>
<dbReference type="Pfam" id="PF01120">
    <property type="entry name" value="Alpha_L_fucos"/>
    <property type="match status" value="1"/>
</dbReference>
<dbReference type="InterPro" id="IPR016286">
    <property type="entry name" value="FUC_metazoa-typ"/>
</dbReference>
<keyword evidence="9" id="KW-1185">Reference proteome</keyword>
<accession>A0ABP9F8Z8</accession>
<evidence type="ECO:0000256" key="3">
    <source>
        <dbReference type="ARBA" id="ARBA00012662"/>
    </source>
</evidence>
<keyword evidence="5" id="KW-0378">Hydrolase</keyword>
<dbReference type="PRINTS" id="PR00741">
    <property type="entry name" value="GLHYDRLASE29"/>
</dbReference>
<evidence type="ECO:0000256" key="1">
    <source>
        <dbReference type="ARBA" id="ARBA00004071"/>
    </source>
</evidence>
<dbReference type="PANTHER" id="PTHR10030:SF37">
    <property type="entry name" value="ALPHA-L-FUCOSIDASE-RELATED"/>
    <property type="match status" value="1"/>
</dbReference>
<keyword evidence="4" id="KW-0732">Signal</keyword>
<dbReference type="Gene3D" id="2.60.120.260">
    <property type="entry name" value="Galactose-binding domain-like"/>
    <property type="match status" value="1"/>
</dbReference>